<dbReference type="PANTHER" id="PTHR11566">
    <property type="entry name" value="DYNAMIN"/>
    <property type="match status" value="1"/>
</dbReference>
<evidence type="ECO:0000256" key="1">
    <source>
        <dbReference type="SAM" id="MobiDB-lite"/>
    </source>
</evidence>
<evidence type="ECO:0000259" key="2">
    <source>
        <dbReference type="PROSITE" id="PS51388"/>
    </source>
</evidence>
<dbReference type="Pfam" id="PF01031">
    <property type="entry name" value="Dynamin_M"/>
    <property type="match status" value="1"/>
</dbReference>
<reference evidence="3" key="1">
    <citation type="submission" date="2021-02" db="EMBL/GenBank/DDBJ databases">
        <authorList>
            <person name="Dougan E. K."/>
            <person name="Rhodes N."/>
            <person name="Thang M."/>
            <person name="Chan C."/>
        </authorList>
    </citation>
    <scope>NUCLEOTIDE SEQUENCE</scope>
</reference>
<evidence type="ECO:0000313" key="4">
    <source>
        <dbReference type="Proteomes" id="UP000604046"/>
    </source>
</evidence>
<sequence length="412" mass="46747">MQAMYRESWIRGHCRVGLELKPEARGGGGQGIPLEDHGRVQLMWTMITDYCEMFKNTIRGKYDRKLQRYMFNLPGGDSSSMSGGAHVRQVMNDFLADYLDVPMTAEMTDDDIDRAIRMHEGDSLPGFPSPDTFEYLALPHLQKISIPAVECVHNVASALDVLSQRMAQSVFRRFPKLAEVCLEMTANIIQEQKDKTRIVVEQQVACSVGYLFTNDPSYLTEHGSMEPMYEDKETLELLCQKEQKRQPPPPEEEKKDNKGPSQVAPRKVLQHAATLELAEDPTFGEKTVQQIKDNSSAAYQKMNTVFGLSLRAFLNLNSLCPDFGSPSGQKQADKKNHRYSGPFVKEIRKRLDSYLAITVRNVRDAVPKAIGFYLVRAVQDKLQFELLNALNQKDKISELLGEPSLRQQWRAL</sequence>
<name>A0A812KU52_9DINO</name>
<dbReference type="InterPro" id="IPR003130">
    <property type="entry name" value="GED"/>
</dbReference>
<evidence type="ECO:0000313" key="3">
    <source>
        <dbReference type="EMBL" id="CAE7234673.1"/>
    </source>
</evidence>
<dbReference type="EMBL" id="CAJNDS010000794">
    <property type="protein sequence ID" value="CAE7234673.1"/>
    <property type="molecule type" value="Genomic_DNA"/>
</dbReference>
<dbReference type="Proteomes" id="UP000604046">
    <property type="component" value="Unassembled WGS sequence"/>
</dbReference>
<dbReference type="GO" id="GO:0005874">
    <property type="term" value="C:microtubule"/>
    <property type="evidence" value="ECO:0007669"/>
    <property type="project" value="TreeGrafter"/>
</dbReference>
<dbReference type="GO" id="GO:0008017">
    <property type="term" value="F:microtubule binding"/>
    <property type="evidence" value="ECO:0007669"/>
    <property type="project" value="TreeGrafter"/>
</dbReference>
<dbReference type="Gene3D" id="1.20.120.1240">
    <property type="entry name" value="Dynamin, middle domain"/>
    <property type="match status" value="2"/>
</dbReference>
<dbReference type="InterPro" id="IPR022812">
    <property type="entry name" value="Dynamin"/>
</dbReference>
<dbReference type="PANTHER" id="PTHR11566:SF233">
    <property type="entry name" value="CHROMOSOME UNDETERMINED SCAFFOLD_59, WHOLE GENOME SHOTGUN SEQUENCE"/>
    <property type="match status" value="1"/>
</dbReference>
<dbReference type="InterPro" id="IPR000375">
    <property type="entry name" value="Dynamin_stalk"/>
</dbReference>
<protein>
    <submittedName>
        <fullName evidence="3">DRP3B protein</fullName>
    </submittedName>
</protein>
<feature type="compositionally biased region" description="Basic and acidic residues" evidence="1">
    <location>
        <begin position="242"/>
        <end position="258"/>
    </location>
</feature>
<dbReference type="GO" id="GO:0005737">
    <property type="term" value="C:cytoplasm"/>
    <property type="evidence" value="ECO:0007669"/>
    <property type="project" value="TreeGrafter"/>
</dbReference>
<gene>
    <name evidence="3" type="primary">DRP3B</name>
    <name evidence="3" type="ORF">SNAT2548_LOCUS9932</name>
</gene>
<dbReference type="GO" id="GO:0005525">
    <property type="term" value="F:GTP binding"/>
    <property type="evidence" value="ECO:0007669"/>
    <property type="project" value="InterPro"/>
</dbReference>
<dbReference type="PROSITE" id="PS51388">
    <property type="entry name" value="GED"/>
    <property type="match status" value="1"/>
</dbReference>
<organism evidence="3 4">
    <name type="scientific">Symbiodinium natans</name>
    <dbReference type="NCBI Taxonomy" id="878477"/>
    <lineage>
        <taxon>Eukaryota</taxon>
        <taxon>Sar</taxon>
        <taxon>Alveolata</taxon>
        <taxon>Dinophyceae</taxon>
        <taxon>Suessiales</taxon>
        <taxon>Symbiodiniaceae</taxon>
        <taxon>Symbiodinium</taxon>
    </lineage>
</organism>
<dbReference type="GO" id="GO:0016020">
    <property type="term" value="C:membrane"/>
    <property type="evidence" value="ECO:0007669"/>
    <property type="project" value="TreeGrafter"/>
</dbReference>
<keyword evidence="4" id="KW-1185">Reference proteome</keyword>
<dbReference type="OrthoDB" id="5061070at2759"/>
<feature type="domain" description="GED" evidence="2">
    <location>
        <begin position="344"/>
        <end position="412"/>
    </location>
</feature>
<comment type="caution">
    <text evidence="3">The sequence shown here is derived from an EMBL/GenBank/DDBJ whole genome shotgun (WGS) entry which is preliminary data.</text>
</comment>
<dbReference type="InterPro" id="IPR020850">
    <property type="entry name" value="GED_dom"/>
</dbReference>
<feature type="region of interest" description="Disordered" evidence="1">
    <location>
        <begin position="242"/>
        <end position="265"/>
    </location>
</feature>
<proteinExistence type="predicted"/>
<dbReference type="Pfam" id="PF02212">
    <property type="entry name" value="GED"/>
    <property type="match status" value="1"/>
</dbReference>
<dbReference type="GO" id="GO:0003924">
    <property type="term" value="F:GTPase activity"/>
    <property type="evidence" value="ECO:0007669"/>
    <property type="project" value="InterPro"/>
</dbReference>
<accession>A0A812KU52</accession>
<dbReference type="AlphaFoldDB" id="A0A812KU52"/>